<dbReference type="Proteomes" id="UP000199754">
    <property type="component" value="Chromosome"/>
</dbReference>
<dbReference type="AlphaFoldDB" id="A0A221K4I8"/>
<dbReference type="SUPFAM" id="SSF48452">
    <property type="entry name" value="TPR-like"/>
    <property type="match status" value="1"/>
</dbReference>
<proteinExistence type="inferred from homology"/>
<dbReference type="PANTHER" id="PTHR16263:SF4">
    <property type="entry name" value="TETRATRICOPEPTIDE REPEAT PROTEIN 38"/>
    <property type="match status" value="1"/>
</dbReference>
<dbReference type="EMBL" id="CP022415">
    <property type="protein sequence ID" value="ASM73924.1"/>
    <property type="molecule type" value="Genomic_DNA"/>
</dbReference>
<evidence type="ECO:0000256" key="2">
    <source>
        <dbReference type="ARBA" id="ARBA00019992"/>
    </source>
</evidence>
<accession>A0A221K4I8</accession>
<gene>
    <name evidence="5" type="ORF">SULPSESMR1_03147</name>
</gene>
<dbReference type="RefSeq" id="WP_089421689.1">
    <property type="nucleotide sequence ID" value="NZ_CP022415.1"/>
</dbReference>
<keyword evidence="6" id="KW-1185">Reference proteome</keyword>
<organism evidence="5 6">
    <name type="scientific">Pseudosulfitobacter pseudonitzschiae</name>
    <dbReference type="NCBI Taxonomy" id="1402135"/>
    <lineage>
        <taxon>Bacteria</taxon>
        <taxon>Pseudomonadati</taxon>
        <taxon>Pseudomonadota</taxon>
        <taxon>Alphaproteobacteria</taxon>
        <taxon>Rhodobacterales</taxon>
        <taxon>Roseobacteraceae</taxon>
        <taxon>Pseudosulfitobacter</taxon>
    </lineage>
</organism>
<evidence type="ECO:0000313" key="5">
    <source>
        <dbReference type="EMBL" id="ASM73924.1"/>
    </source>
</evidence>
<evidence type="ECO:0000256" key="3">
    <source>
        <dbReference type="ARBA" id="ARBA00022737"/>
    </source>
</evidence>
<evidence type="ECO:0000313" key="6">
    <source>
        <dbReference type="Proteomes" id="UP000199754"/>
    </source>
</evidence>
<name>A0A221K4I8_9RHOB</name>
<sequence>MPEMSDLYGLPVTGADAATLQGIDDFVHGFISFQTKAANVLKAAEAAPDCPLVNAYAAILYMLLEAPVAPQLAAPFLKAAETAAPNATPREQATVNAARLFHDGKIPELIALCEETIRRFPRDMVMLKLGQYHTFNIGDFPAMLRIATRAFPASDDIAYAHGMLAFGYEECHLLDQAEAAARCAMKLRHDEPWAHHALAHIYLTRGDVAGGTAFLESVADTWRDLNSFMRSHNWWHLALFYISQGRHDDVLRAYDENVWGLAKDYSQDQVGAVSLLARLDFAGIDVGDRWADVVAHVAQRGADTVSPFLTLQYLYALGRTDDRAALGVMMDAITARAADTTQYDHRAWAEVALPAAQGIVAHADGNWSQAARLMGIALPRLAECGGSHAQRDLFDQIHLDALMANGDMARAQQVLEMRRTYDPDGVPLNRMLAEVYTRNGLPELAAQAQARTAGHSFD</sequence>
<dbReference type="InterPro" id="IPR011990">
    <property type="entry name" value="TPR-like_helical_dom_sf"/>
</dbReference>
<dbReference type="InterPro" id="IPR033891">
    <property type="entry name" value="TTC38"/>
</dbReference>
<dbReference type="STRING" id="1402135.SAMN05444149_104172"/>
<keyword evidence="3" id="KW-0677">Repeat</keyword>
<dbReference type="KEGG" id="spse:SULPSESMR1_03147"/>
<dbReference type="PANTHER" id="PTHR16263">
    <property type="entry name" value="TETRATRICOPEPTIDE REPEAT PROTEIN 38"/>
    <property type="match status" value="1"/>
</dbReference>
<dbReference type="CDD" id="cd05804">
    <property type="entry name" value="StaR_like"/>
    <property type="match status" value="1"/>
</dbReference>
<dbReference type="Gene3D" id="1.25.40.10">
    <property type="entry name" value="Tetratricopeptide repeat domain"/>
    <property type="match status" value="1"/>
</dbReference>
<protein>
    <recommendedName>
        <fullName evidence="2">Tetratricopeptide repeat protein 38</fullName>
    </recommendedName>
</protein>
<evidence type="ECO:0000256" key="1">
    <source>
        <dbReference type="ARBA" id="ARBA00005857"/>
    </source>
</evidence>
<evidence type="ECO:0000256" key="4">
    <source>
        <dbReference type="ARBA" id="ARBA00022803"/>
    </source>
</evidence>
<reference evidence="5 6" key="1">
    <citation type="submission" date="2017-07" db="EMBL/GenBank/DDBJ databases">
        <title>Genome Sequence of Sulfitobacter pseudonitzschiae Strain SMR1 Isolated from a culture of the Diatom Skeletonema marinoi.</title>
        <authorList>
            <person name="Topel M."/>
            <person name="Pinder M.I.M."/>
            <person name="Johansson O.N."/>
            <person name="Kourtchenko O."/>
            <person name="Godhe A."/>
            <person name="Clarke A.K."/>
        </authorList>
    </citation>
    <scope>NUCLEOTIDE SEQUENCE [LARGE SCALE GENOMIC DNA]</scope>
    <source>
        <strain evidence="5 6">SMR1</strain>
    </source>
</reference>
<dbReference type="OrthoDB" id="9815900at2"/>
<keyword evidence="4" id="KW-0802">TPR repeat</keyword>
<comment type="similarity">
    <text evidence="1">Belongs to the TTC38 family.</text>
</comment>